<keyword evidence="2" id="KW-0804">Transcription</keyword>
<accession>A0A1I8B2N2</accession>
<dbReference type="SUPFAM" id="SSF48508">
    <property type="entry name" value="Nuclear receptor ligand-binding domain"/>
    <property type="match status" value="1"/>
</dbReference>
<evidence type="ECO:0000256" key="3">
    <source>
        <dbReference type="ARBA" id="ARBA00023170"/>
    </source>
</evidence>
<sequence>MGYIFHQYGANTSFGSDGLSVLDAYRTRDIFKKDLKLMNMASKTFSCNVLPFNNIFPQLEKEEFALLLLILCSYPVGSKLSKYSKELLYKEQSFYIKMLMRHLQIKLGDVKGANRYVECLRLTDQAFISGQRYFLFVSYIETYLFNFN</sequence>
<dbReference type="InterPro" id="IPR035500">
    <property type="entry name" value="NHR-like_dom_sf"/>
</dbReference>
<name>A0A1I8B2N2_MELHA</name>
<evidence type="ECO:0000256" key="2">
    <source>
        <dbReference type="ARBA" id="ARBA00023163"/>
    </source>
</evidence>
<evidence type="ECO:0000256" key="1">
    <source>
        <dbReference type="ARBA" id="ARBA00023015"/>
    </source>
</evidence>
<protein>
    <submittedName>
        <fullName evidence="5">NR LBD domain-containing protein</fullName>
    </submittedName>
</protein>
<keyword evidence="3" id="KW-0675">Receptor</keyword>
<keyword evidence="4" id="KW-1185">Reference proteome</keyword>
<dbReference type="AlphaFoldDB" id="A0A1I8B2N2"/>
<proteinExistence type="predicted"/>
<dbReference type="Proteomes" id="UP000095281">
    <property type="component" value="Unplaced"/>
</dbReference>
<keyword evidence="1" id="KW-0805">Transcription regulation</keyword>
<evidence type="ECO:0000313" key="4">
    <source>
        <dbReference type="Proteomes" id="UP000095281"/>
    </source>
</evidence>
<organism evidence="4 5">
    <name type="scientific">Meloidogyne hapla</name>
    <name type="common">Root-knot nematode worm</name>
    <dbReference type="NCBI Taxonomy" id="6305"/>
    <lineage>
        <taxon>Eukaryota</taxon>
        <taxon>Metazoa</taxon>
        <taxon>Ecdysozoa</taxon>
        <taxon>Nematoda</taxon>
        <taxon>Chromadorea</taxon>
        <taxon>Rhabditida</taxon>
        <taxon>Tylenchina</taxon>
        <taxon>Tylenchomorpha</taxon>
        <taxon>Tylenchoidea</taxon>
        <taxon>Meloidogynidae</taxon>
        <taxon>Meloidogyninae</taxon>
        <taxon>Meloidogyne</taxon>
    </lineage>
</organism>
<reference evidence="5" key="1">
    <citation type="submission" date="2016-11" db="UniProtKB">
        <authorList>
            <consortium name="WormBaseParasite"/>
        </authorList>
    </citation>
    <scope>IDENTIFICATION</scope>
</reference>
<dbReference type="WBParaSite" id="MhA1_Contig1269.frz3.gene3">
    <property type="protein sequence ID" value="MhA1_Contig1269.frz3.gene3"/>
    <property type="gene ID" value="MhA1_Contig1269.frz3.gene3"/>
</dbReference>
<evidence type="ECO:0000313" key="5">
    <source>
        <dbReference type="WBParaSite" id="MhA1_Contig1269.frz3.gene3"/>
    </source>
</evidence>